<dbReference type="Proteomes" id="UP000539313">
    <property type="component" value="Unassembled WGS sequence"/>
</dbReference>
<dbReference type="Pfam" id="PF23636">
    <property type="entry name" value="DUF7144"/>
    <property type="match status" value="1"/>
</dbReference>
<sequence>MSAWAVGFALFAACVMVLSGVFGAITGFAAILENQVYAFRGDYVFKWDLTTWGWIHLLVGILVAAAGFAVFTGQVWARTVGIVLAGLSAVVHFMFLPYYPVWSLLIIALDVVVIWALTVYSRQAAASLR</sequence>
<organism evidence="3 4">
    <name type="scientific">Thermomonospora cellulosilytica</name>
    <dbReference type="NCBI Taxonomy" id="1411118"/>
    <lineage>
        <taxon>Bacteria</taxon>
        <taxon>Bacillati</taxon>
        <taxon>Actinomycetota</taxon>
        <taxon>Actinomycetes</taxon>
        <taxon>Streptosporangiales</taxon>
        <taxon>Thermomonosporaceae</taxon>
        <taxon>Thermomonospora</taxon>
    </lineage>
</organism>
<name>A0A7W3RAF1_9ACTN</name>
<evidence type="ECO:0000259" key="2">
    <source>
        <dbReference type="Pfam" id="PF23636"/>
    </source>
</evidence>
<accession>A0A7W3RAF1</accession>
<reference evidence="3 4" key="1">
    <citation type="submission" date="2020-08" db="EMBL/GenBank/DDBJ databases">
        <title>Sequencing the genomes of 1000 actinobacteria strains.</title>
        <authorList>
            <person name="Klenk H.-P."/>
        </authorList>
    </citation>
    <scope>NUCLEOTIDE SEQUENCE [LARGE SCALE GENOMIC DNA]</scope>
    <source>
        <strain evidence="3 4">DSM 45823</strain>
    </source>
</reference>
<protein>
    <submittedName>
        <fullName evidence="3">Preprotein translocase subunit SecD</fullName>
    </submittedName>
</protein>
<dbReference type="RefSeq" id="WP_220500303.1">
    <property type="nucleotide sequence ID" value="NZ_JACJII010000001.1"/>
</dbReference>
<dbReference type="InterPro" id="IPR055568">
    <property type="entry name" value="DUF7144"/>
</dbReference>
<feature type="domain" description="DUF7144" evidence="2">
    <location>
        <begin position="9"/>
        <end position="121"/>
    </location>
</feature>
<dbReference type="AlphaFoldDB" id="A0A7W3RAF1"/>
<dbReference type="EMBL" id="JACJII010000001">
    <property type="protein sequence ID" value="MBA9006328.1"/>
    <property type="molecule type" value="Genomic_DNA"/>
</dbReference>
<evidence type="ECO:0000313" key="4">
    <source>
        <dbReference type="Proteomes" id="UP000539313"/>
    </source>
</evidence>
<feature type="transmembrane region" description="Helical" evidence="1">
    <location>
        <begin position="101"/>
        <end position="120"/>
    </location>
</feature>
<feature type="transmembrane region" description="Helical" evidence="1">
    <location>
        <begin position="76"/>
        <end position="95"/>
    </location>
</feature>
<keyword evidence="1" id="KW-0472">Membrane</keyword>
<feature type="transmembrane region" description="Helical" evidence="1">
    <location>
        <begin position="52"/>
        <end position="71"/>
    </location>
</feature>
<keyword evidence="1" id="KW-1133">Transmembrane helix</keyword>
<gene>
    <name evidence="3" type="ORF">HNR21_005210</name>
</gene>
<feature type="transmembrane region" description="Helical" evidence="1">
    <location>
        <begin position="7"/>
        <end position="32"/>
    </location>
</feature>
<evidence type="ECO:0000313" key="3">
    <source>
        <dbReference type="EMBL" id="MBA9006328.1"/>
    </source>
</evidence>
<proteinExistence type="predicted"/>
<comment type="caution">
    <text evidence="3">The sequence shown here is derived from an EMBL/GenBank/DDBJ whole genome shotgun (WGS) entry which is preliminary data.</text>
</comment>
<keyword evidence="1" id="KW-0812">Transmembrane</keyword>
<evidence type="ECO:0000256" key="1">
    <source>
        <dbReference type="SAM" id="Phobius"/>
    </source>
</evidence>
<keyword evidence="4" id="KW-1185">Reference proteome</keyword>